<dbReference type="EMBL" id="LGRX02004309">
    <property type="protein sequence ID" value="KAK3280665.1"/>
    <property type="molecule type" value="Genomic_DNA"/>
</dbReference>
<feature type="repeat" description="ANK" evidence="3">
    <location>
        <begin position="32"/>
        <end position="64"/>
    </location>
</feature>
<reference evidence="5 6" key="1">
    <citation type="journal article" date="2015" name="Genome Biol. Evol.">
        <title>Comparative Genomics of a Bacterivorous Green Alga Reveals Evolutionary Causalities and Consequences of Phago-Mixotrophic Mode of Nutrition.</title>
        <authorList>
            <person name="Burns J.A."/>
            <person name="Paasch A."/>
            <person name="Narechania A."/>
            <person name="Kim E."/>
        </authorList>
    </citation>
    <scope>NUCLEOTIDE SEQUENCE [LARGE SCALE GENOMIC DNA]</scope>
    <source>
        <strain evidence="5 6">PLY_AMNH</strain>
    </source>
</reference>
<keyword evidence="6" id="KW-1185">Reference proteome</keyword>
<evidence type="ECO:0000256" key="4">
    <source>
        <dbReference type="SAM" id="SignalP"/>
    </source>
</evidence>
<dbReference type="PANTHER" id="PTHR24198:SF165">
    <property type="entry name" value="ANKYRIN REPEAT-CONTAINING PROTEIN-RELATED"/>
    <property type="match status" value="1"/>
</dbReference>
<dbReference type="Gene3D" id="1.25.40.20">
    <property type="entry name" value="Ankyrin repeat-containing domain"/>
    <property type="match status" value="2"/>
</dbReference>
<keyword evidence="4" id="KW-0732">Signal</keyword>
<gene>
    <name evidence="5" type="ORF">CYMTET_11508</name>
</gene>
<dbReference type="PANTHER" id="PTHR24198">
    <property type="entry name" value="ANKYRIN REPEAT AND PROTEIN KINASE DOMAIN-CONTAINING PROTEIN"/>
    <property type="match status" value="1"/>
</dbReference>
<dbReference type="AlphaFoldDB" id="A0AAE0GMF1"/>
<evidence type="ECO:0000313" key="5">
    <source>
        <dbReference type="EMBL" id="KAK3280665.1"/>
    </source>
</evidence>
<protein>
    <submittedName>
        <fullName evidence="5">Uncharacterized protein</fullName>
    </submittedName>
</protein>
<dbReference type="PROSITE" id="PS50088">
    <property type="entry name" value="ANK_REPEAT"/>
    <property type="match status" value="2"/>
</dbReference>
<dbReference type="SUPFAM" id="SSF48403">
    <property type="entry name" value="Ankyrin repeat"/>
    <property type="match status" value="1"/>
</dbReference>
<organism evidence="5 6">
    <name type="scientific">Cymbomonas tetramitiformis</name>
    <dbReference type="NCBI Taxonomy" id="36881"/>
    <lineage>
        <taxon>Eukaryota</taxon>
        <taxon>Viridiplantae</taxon>
        <taxon>Chlorophyta</taxon>
        <taxon>Pyramimonadophyceae</taxon>
        <taxon>Pyramimonadales</taxon>
        <taxon>Pyramimonadaceae</taxon>
        <taxon>Cymbomonas</taxon>
    </lineage>
</organism>
<evidence type="ECO:0000256" key="2">
    <source>
        <dbReference type="ARBA" id="ARBA00023043"/>
    </source>
</evidence>
<dbReference type="PROSITE" id="PS50297">
    <property type="entry name" value="ANK_REP_REGION"/>
    <property type="match status" value="2"/>
</dbReference>
<feature type="repeat" description="ANK" evidence="3">
    <location>
        <begin position="65"/>
        <end position="97"/>
    </location>
</feature>
<sequence>MPDWLLLFAAGCSKVLLKQSAWGEGGARADDLGRTALHWATDSGHVELVSLLLQHGPDLILQDTDGMTALHYAALTEHEQISRSLVEAGADIEVADSEGETPAMLFSDAWSWAAKAGSVTSDDEQL</sequence>
<evidence type="ECO:0000256" key="1">
    <source>
        <dbReference type="ARBA" id="ARBA00022737"/>
    </source>
</evidence>
<accession>A0AAE0GMF1</accession>
<dbReference type="InterPro" id="IPR002110">
    <property type="entry name" value="Ankyrin_rpt"/>
</dbReference>
<dbReference type="Proteomes" id="UP001190700">
    <property type="component" value="Unassembled WGS sequence"/>
</dbReference>
<feature type="chain" id="PRO_5042094646" evidence="4">
    <location>
        <begin position="18"/>
        <end position="126"/>
    </location>
</feature>
<proteinExistence type="predicted"/>
<keyword evidence="1" id="KW-0677">Repeat</keyword>
<evidence type="ECO:0000313" key="6">
    <source>
        <dbReference type="Proteomes" id="UP001190700"/>
    </source>
</evidence>
<dbReference type="PRINTS" id="PR01415">
    <property type="entry name" value="ANKYRIN"/>
</dbReference>
<feature type="signal peptide" evidence="4">
    <location>
        <begin position="1"/>
        <end position="17"/>
    </location>
</feature>
<comment type="caution">
    <text evidence="5">The sequence shown here is derived from an EMBL/GenBank/DDBJ whole genome shotgun (WGS) entry which is preliminary data.</text>
</comment>
<keyword evidence="2 3" id="KW-0040">ANK repeat</keyword>
<dbReference type="SMART" id="SM00248">
    <property type="entry name" value="ANK"/>
    <property type="match status" value="2"/>
</dbReference>
<dbReference type="InterPro" id="IPR036770">
    <property type="entry name" value="Ankyrin_rpt-contain_sf"/>
</dbReference>
<dbReference type="Pfam" id="PF12796">
    <property type="entry name" value="Ank_2"/>
    <property type="match status" value="1"/>
</dbReference>
<evidence type="ECO:0000256" key="3">
    <source>
        <dbReference type="PROSITE-ProRule" id="PRU00023"/>
    </source>
</evidence>
<name>A0AAE0GMF1_9CHLO</name>